<evidence type="ECO:0000313" key="2">
    <source>
        <dbReference type="EMBL" id="ORB60196.1"/>
    </source>
</evidence>
<name>A0A1X0JCC9_9MYCO</name>
<evidence type="ECO:0000313" key="3">
    <source>
        <dbReference type="Proteomes" id="UP000192434"/>
    </source>
</evidence>
<dbReference type="RefSeq" id="WP_083013610.1">
    <property type="nucleotide sequence ID" value="NZ_MVII01000003.1"/>
</dbReference>
<feature type="domain" description="SseB protein N-terminal" evidence="1">
    <location>
        <begin position="9"/>
        <end position="131"/>
    </location>
</feature>
<dbReference type="Pfam" id="PF07179">
    <property type="entry name" value="SseB"/>
    <property type="match status" value="2"/>
</dbReference>
<gene>
    <name evidence="2" type="ORF">BST43_03835</name>
</gene>
<dbReference type="InterPro" id="IPR009839">
    <property type="entry name" value="SseB_N"/>
</dbReference>
<organism evidence="2 3">
    <name type="scientific">Mycobacteroides saopaulense</name>
    <dbReference type="NCBI Taxonomy" id="1578165"/>
    <lineage>
        <taxon>Bacteria</taxon>
        <taxon>Bacillati</taxon>
        <taxon>Actinomycetota</taxon>
        <taxon>Actinomycetes</taxon>
        <taxon>Mycobacteriales</taxon>
        <taxon>Mycobacteriaceae</taxon>
        <taxon>Mycobacteroides</taxon>
    </lineage>
</organism>
<protein>
    <recommendedName>
        <fullName evidence="1">SseB protein N-terminal domain-containing protein</fullName>
    </recommendedName>
</protein>
<dbReference type="STRING" id="1578165.BKG68_03645"/>
<sequence length="254" mass="26910">MDLVDHTGLRRAVAAFAAQPGEQQVYDVLRACMYGQLLLDTTGSDEPVAGPSPFPTGARLQIRGGTGPDGGRALFAYTRQEEIARHHPPGTQTQSLVQSAPSVLEYVRSQGDPWLYIDPAGPTCAVAGNEIDFALRNPRNEPVREAIERVTQGQADRQSVLQLLRGDGPMLLGADDRTVPGQVAIRRTQLPNGSLALVAFTSAPEVIGYASSDAVVAVTARKVMDTVIRDGYAGLVINPAGPSVFLPTAEIAGN</sequence>
<comment type="caution">
    <text evidence="2">The sequence shown here is derived from an EMBL/GenBank/DDBJ whole genome shotgun (WGS) entry which is preliminary data.</text>
</comment>
<feature type="domain" description="SseB protein N-terminal" evidence="1">
    <location>
        <begin position="144"/>
        <end position="252"/>
    </location>
</feature>
<evidence type="ECO:0000259" key="1">
    <source>
        <dbReference type="Pfam" id="PF07179"/>
    </source>
</evidence>
<dbReference type="OrthoDB" id="5116169at2"/>
<dbReference type="EMBL" id="MVII01000003">
    <property type="protein sequence ID" value="ORB60196.1"/>
    <property type="molecule type" value="Genomic_DNA"/>
</dbReference>
<proteinExistence type="predicted"/>
<reference evidence="2 3" key="1">
    <citation type="submission" date="2016-12" db="EMBL/GenBank/DDBJ databases">
        <title>The new phylogeny of genus Mycobacterium.</title>
        <authorList>
            <person name="Tortoli E."/>
            <person name="Trovato A."/>
            <person name="Cirillo D.M."/>
        </authorList>
    </citation>
    <scope>NUCLEOTIDE SEQUENCE [LARGE SCALE GENOMIC DNA]</scope>
    <source>
        <strain evidence="2 3">CCUG 66554</strain>
    </source>
</reference>
<dbReference type="AlphaFoldDB" id="A0A1X0JCC9"/>
<dbReference type="Proteomes" id="UP000192434">
    <property type="component" value="Unassembled WGS sequence"/>
</dbReference>
<accession>A0A1X0JCC9</accession>